<evidence type="ECO:0000256" key="1">
    <source>
        <dbReference type="SAM" id="MobiDB-lite"/>
    </source>
</evidence>
<evidence type="ECO:0000313" key="2">
    <source>
        <dbReference type="EMBL" id="OMP68786.1"/>
    </source>
</evidence>
<dbReference type="Proteomes" id="UP000188613">
    <property type="component" value="Unassembled WGS sequence"/>
</dbReference>
<feature type="compositionally biased region" description="Basic and acidic residues" evidence="1">
    <location>
        <begin position="1"/>
        <end position="10"/>
    </location>
</feature>
<protein>
    <submittedName>
        <fullName evidence="2">Uncharacterized protein</fullName>
    </submittedName>
</protein>
<feature type="region of interest" description="Disordered" evidence="1">
    <location>
        <begin position="1"/>
        <end position="23"/>
    </location>
</feature>
<dbReference type="STRING" id="1714355.BTO28_01565"/>
<evidence type="ECO:0000313" key="3">
    <source>
        <dbReference type="Proteomes" id="UP000188613"/>
    </source>
</evidence>
<dbReference type="Pfam" id="PF19670">
    <property type="entry name" value="DUF6173"/>
    <property type="match status" value="1"/>
</dbReference>
<sequence length="116" mass="12800">MDLNENKNDVPEPVNTPGQSPASELYRHLKKRAEEFDKKLDGGQCVGVRLIPAGQSVTFQVTALGYCDPNLIIFGGITENGLEVQLLQHVSQLNFLLMAMPRANPKEPKIPLGFIQ</sequence>
<reference evidence="2 3" key="1">
    <citation type="submission" date="2016-12" db="EMBL/GenBank/DDBJ databases">
        <title>Domibacillus sp. SAB 38T whole genome sequencing.</title>
        <authorList>
            <person name="Verma A."/>
            <person name="Ojha A.K."/>
            <person name="Krishnamurthi S."/>
        </authorList>
    </citation>
    <scope>NUCLEOTIDE SEQUENCE [LARGE SCALE GENOMIC DNA]</scope>
    <source>
        <strain evidence="2 3">SAB 38</strain>
    </source>
</reference>
<dbReference type="InterPro" id="IPR046171">
    <property type="entry name" value="DUF6173"/>
</dbReference>
<comment type="caution">
    <text evidence="2">The sequence shown here is derived from an EMBL/GenBank/DDBJ whole genome shotgun (WGS) entry which is preliminary data.</text>
</comment>
<dbReference type="EMBL" id="MSFI01000001">
    <property type="protein sequence ID" value="OMP68786.1"/>
    <property type="molecule type" value="Genomic_DNA"/>
</dbReference>
<accession>A0A1V2ACR3</accession>
<gene>
    <name evidence="2" type="ORF">BTO28_01565</name>
</gene>
<proteinExistence type="predicted"/>
<keyword evidence="3" id="KW-1185">Reference proteome</keyword>
<name>A0A1V2ACR3_9BACI</name>
<organism evidence="2 3">
    <name type="scientific">Domibacillus epiphyticus</name>
    <dbReference type="NCBI Taxonomy" id="1714355"/>
    <lineage>
        <taxon>Bacteria</taxon>
        <taxon>Bacillati</taxon>
        <taxon>Bacillota</taxon>
        <taxon>Bacilli</taxon>
        <taxon>Bacillales</taxon>
        <taxon>Bacillaceae</taxon>
        <taxon>Domibacillus</taxon>
    </lineage>
</organism>
<dbReference type="AlphaFoldDB" id="A0A1V2ACR3"/>